<sequence>MATLWAVKMTRNVELSTNINSTWEGCYLNALDVMHIDPQFNPCFHTISTRVLMELLAGFSAVILGKIILLLIGVVKIGRKVALVAGNDFNAFPNHQPCPEVQAEFVGRNSPRPLRAKTTIITNGL</sequence>
<proteinExistence type="predicted"/>
<evidence type="ECO:0000256" key="1">
    <source>
        <dbReference type="SAM" id="Phobius"/>
    </source>
</evidence>
<gene>
    <name evidence="2" type="ORF">TCMB3V08_LOCUS11598</name>
</gene>
<dbReference type="EMBL" id="OE189735">
    <property type="protein sequence ID" value="CAD7579063.1"/>
    <property type="molecule type" value="Genomic_DNA"/>
</dbReference>
<keyword evidence="1" id="KW-1133">Transmembrane helix</keyword>
<dbReference type="AlphaFoldDB" id="A0A7R9JGY1"/>
<accession>A0A7R9JGY1</accession>
<keyword evidence="1" id="KW-0472">Membrane</keyword>
<organism evidence="2">
    <name type="scientific">Timema californicum</name>
    <name type="common">California timema</name>
    <name type="synonym">Walking stick</name>
    <dbReference type="NCBI Taxonomy" id="61474"/>
    <lineage>
        <taxon>Eukaryota</taxon>
        <taxon>Metazoa</taxon>
        <taxon>Ecdysozoa</taxon>
        <taxon>Arthropoda</taxon>
        <taxon>Hexapoda</taxon>
        <taxon>Insecta</taxon>
        <taxon>Pterygota</taxon>
        <taxon>Neoptera</taxon>
        <taxon>Polyneoptera</taxon>
        <taxon>Phasmatodea</taxon>
        <taxon>Timematodea</taxon>
        <taxon>Timematoidea</taxon>
        <taxon>Timematidae</taxon>
        <taxon>Timema</taxon>
    </lineage>
</organism>
<feature type="transmembrane region" description="Helical" evidence="1">
    <location>
        <begin position="55"/>
        <end position="75"/>
    </location>
</feature>
<evidence type="ECO:0000313" key="2">
    <source>
        <dbReference type="EMBL" id="CAD7579063.1"/>
    </source>
</evidence>
<protein>
    <submittedName>
        <fullName evidence="2">(California timema) hypothetical protein</fullName>
    </submittedName>
</protein>
<name>A0A7R9JGY1_TIMCA</name>
<keyword evidence="1" id="KW-0812">Transmembrane</keyword>
<reference evidence="2" key="1">
    <citation type="submission" date="2020-11" db="EMBL/GenBank/DDBJ databases">
        <authorList>
            <person name="Tran Van P."/>
        </authorList>
    </citation>
    <scope>NUCLEOTIDE SEQUENCE</scope>
</reference>